<dbReference type="EMBL" id="CP045643">
    <property type="protein sequence ID" value="QFZ75199.1"/>
    <property type="molecule type" value="Genomic_DNA"/>
</dbReference>
<accession>A0A5Q0LFB6</accession>
<protein>
    <submittedName>
        <fullName evidence="1">Uncharacterized protein</fullName>
    </submittedName>
</protein>
<evidence type="ECO:0000313" key="2">
    <source>
        <dbReference type="Proteomes" id="UP000326179"/>
    </source>
</evidence>
<organism evidence="1 2">
    <name type="scientific">Streptomyces fagopyri</name>
    <dbReference type="NCBI Taxonomy" id="2662397"/>
    <lineage>
        <taxon>Bacteria</taxon>
        <taxon>Bacillati</taxon>
        <taxon>Actinomycetota</taxon>
        <taxon>Actinomycetes</taxon>
        <taxon>Kitasatosporales</taxon>
        <taxon>Streptomycetaceae</taxon>
        <taxon>Streptomyces</taxon>
    </lineage>
</organism>
<gene>
    <name evidence="1" type="ORF">GFH48_19725</name>
</gene>
<proteinExistence type="predicted"/>
<reference evidence="1 2" key="1">
    <citation type="submission" date="2019-10" db="EMBL/GenBank/DDBJ databases">
        <title>A novel species.</title>
        <authorList>
            <person name="Gao J."/>
        </authorList>
    </citation>
    <scope>NUCLEOTIDE SEQUENCE [LARGE SCALE GENOMIC DNA]</scope>
    <source>
        <strain evidence="1 2">QMT-28</strain>
    </source>
</reference>
<sequence length="73" mass="7872">MLEIPGCEGGPLVQSTAYLDDPLFWPVYPGSCLCDEDAQRAAFGADWDAAMELSPELLSPEQGRETPAWADLG</sequence>
<dbReference type="KEGG" id="sfy:GFH48_19725"/>
<dbReference type="AlphaFoldDB" id="A0A5Q0LFB6"/>
<dbReference type="Proteomes" id="UP000326179">
    <property type="component" value="Chromosome"/>
</dbReference>
<name>A0A5Q0LFB6_9ACTN</name>
<keyword evidence="2" id="KW-1185">Reference proteome</keyword>
<evidence type="ECO:0000313" key="1">
    <source>
        <dbReference type="EMBL" id="QFZ75199.1"/>
    </source>
</evidence>